<feature type="region of interest" description="Disordered" evidence="2">
    <location>
        <begin position="748"/>
        <end position="789"/>
    </location>
</feature>
<dbReference type="EMBL" id="JANBUY010000022">
    <property type="protein sequence ID" value="KAJ2867263.1"/>
    <property type="molecule type" value="Genomic_DNA"/>
</dbReference>
<protein>
    <submittedName>
        <fullName evidence="3">Uncharacterized protein</fullName>
    </submittedName>
</protein>
<feature type="compositionally biased region" description="Polar residues" evidence="2">
    <location>
        <begin position="1104"/>
        <end position="1119"/>
    </location>
</feature>
<dbReference type="Proteomes" id="UP001140074">
    <property type="component" value="Unassembled WGS sequence"/>
</dbReference>
<reference evidence="3" key="1">
    <citation type="submission" date="2022-07" db="EMBL/GenBank/DDBJ databases">
        <title>Phylogenomic reconstructions and comparative analyses of Kickxellomycotina fungi.</title>
        <authorList>
            <person name="Reynolds N.K."/>
            <person name="Stajich J.E."/>
            <person name="Barry K."/>
            <person name="Grigoriev I.V."/>
            <person name="Crous P."/>
            <person name="Smith M.E."/>
        </authorList>
    </citation>
    <scope>NUCLEOTIDE SEQUENCE</scope>
    <source>
        <strain evidence="3">RSA 476</strain>
    </source>
</reference>
<comment type="caution">
    <text evidence="3">The sequence shown here is derived from an EMBL/GenBank/DDBJ whole genome shotgun (WGS) entry which is preliminary data.</text>
</comment>
<accession>A0A9W8M7E1</accession>
<feature type="coiled-coil region" evidence="1">
    <location>
        <begin position="708"/>
        <end position="735"/>
    </location>
</feature>
<feature type="compositionally biased region" description="Polar residues" evidence="2">
    <location>
        <begin position="467"/>
        <end position="483"/>
    </location>
</feature>
<feature type="compositionally biased region" description="Acidic residues" evidence="2">
    <location>
        <begin position="484"/>
        <end position="494"/>
    </location>
</feature>
<feature type="compositionally biased region" description="Low complexity" evidence="2">
    <location>
        <begin position="754"/>
        <end position="765"/>
    </location>
</feature>
<feature type="region of interest" description="Disordered" evidence="2">
    <location>
        <begin position="584"/>
        <end position="613"/>
    </location>
</feature>
<feature type="compositionally biased region" description="Low complexity" evidence="2">
    <location>
        <begin position="1394"/>
        <end position="1409"/>
    </location>
</feature>
<name>A0A9W8M7E1_9FUNG</name>
<feature type="compositionally biased region" description="Polar residues" evidence="2">
    <location>
        <begin position="812"/>
        <end position="821"/>
    </location>
</feature>
<evidence type="ECO:0000313" key="3">
    <source>
        <dbReference type="EMBL" id="KAJ2867263.1"/>
    </source>
</evidence>
<feature type="region of interest" description="Disordered" evidence="2">
    <location>
        <begin position="803"/>
        <end position="840"/>
    </location>
</feature>
<feature type="region of interest" description="Disordered" evidence="2">
    <location>
        <begin position="1394"/>
        <end position="1478"/>
    </location>
</feature>
<keyword evidence="1" id="KW-0175">Coiled coil</keyword>
<sequence>MRSRAAAPPGSSGSEVTAIYQPEPAILAGGFIEQGELVGYTGEGLPVSADSFSQHGAGLGLADNGVGRQTVMHNGLAVNVDMDASGSSKPDEDFEALLLQYQNSASGPTSTSDQTIISADAYGNMPDRSSYYDYDAGRTIYGLDRYSSPAPGPGFAGQVDRNMGYYYQGGQWPIPGLSYFPGPMPQQQQQSEQSTFNMLNQYHMQLRMLMSPSPRQVPAQRLGTAESFAPERFGQQAYPSGPAGSSSLQLPAYADYGSYGAGATHSSAEPIHRPVAVRPTADDGLLSDGELESVSGDYEHGYIGMDSTAAIGAAGGTEIASQLDGHQDVEGIVKERISQMLKMKNPKLLQSSSFRALMLLLKCIRLDDPDVIYAAIKSAPTLVISELNVLSAEFGLGMITEACVTTLLDAESLHANLKLGAAEAVVMTGSLETPMAAQQVTDSVQSREDSWAHVPASDSETAEMETRPSSGGNESSTPISDMDTSSDVDYEDEPSPPRQPVFDNQSTESRSDARPMPPLSRETTPQFHARFSRSRAPSPPSAQPRTPRRLSFARQSPTPSGRETRARIGGSALSLHSGLSIGNSHLFSGTDQGWRVRSPQSRATPEPAQPMAESTVCASEADRLVVFLDDSHSDTDSSTGSEDDSADRARDKARRLENRMINKECLRLAQEDELASQGLDGSGRHSASGSTPRMATPGDLAKASSEALLKTQENIRTQEAAIARLKMEITRKQTKMLLRKKLHESKLKRAHIEATASTAPATPYADESGDASPEQSTADSPAFHESASSLSLSSASGSFALGIQPGEGSIDASRSTASAPCSPSHDEARNGESPMDLGGDISASAESIKALPECGPCEQMILQAPPEIRSAHISNIMALLQGAIQSKNSELRSIMRGAGSMTQKDSDKLRLSARQIDERLLARQTKLEEQKRNVAKRISELQAELGLVDMELGILSYSQAANRGYRAMIDPKASGKAPSAMTTGSRAVSLRNDITAVHQFMDLMFRAADTSAEATASDNDLALQASKMALVPPSLPPTKSLPLNAPPRPQRELGALRTKLVAMKQEQASMSQKLAHLAEKRKGSESGELASPGTKRPRADPNPSIGSPASATPPLSATGSSLTTSIEALLGMVNRTAATHGEQAALKWRNLLRMPADECIIQQLVIVDGVGLQCATGLSEGLLSGITSSEPADAQPVPNQPAEAVVSSVVAPAYVPYESPFGTTASASISFAVQSSETNLSEPSLVDDSIDLSKVSSANLFGLVKSWPESNSRVATQFHQDIVHALEQVEKAPDGTAPNEAIARALLPVVAGYRRMIPKLHVSNSCALTRALKTDAKSKIAGPFIRFAGGVDNEVLQINDISNLKRFVAEVAGFVPILNRDVARMSYSALAARLQQRQQQRQPNAAPPRRYFDVSPVDVGQSTIPGSASDEDDDNDSELYVGAAESSSTHMAGVEAGQISGDDSGESETEVTSTDDGPDMRYRRALRLLWHGCPVTGTHINETHVLSYLHSTANKSLGNALVYLKQSLQLYPRSEKLWDLCLELFARQPVAAQEVMAAFHDATKFNPHSTCLWQRYMHWCNWNITHNVNSLGDCAVWQSRLSLLTLSAVRNHVDQQQTPPAEHVSASLAKLILCFWEGLWALLELQITLSAQSGVAVKSALLKSQLISRMSACLWAKTPMMLYTQISGTTENGSLQGGVNRNGDELALARLLLPHHFMYVGLVFLNCFVTGSFVPQSVLTHIQATLSTSPGHPTTAHYLSPKMIVDLLPVASNRDGTLMQHIVDVISKFFAALIALLHSYDLAEPAEPPNPAIAHSRIICDASINLTLAQLERCLPAGSPSLCNGCEGLLYRVSRDHLDTLEPRGLLAQAASHGIDKLLLSTRIMPKCELDRNSYTSCERVVHLLREHALVVAKDLKVAPSTAQAIPWHASVVNDDKSVLKRLHRRISDCRTLYYLILGYKGPAQPTSMETLVLGLVYRTKKGGAGRRRHLLHCSGLWINIGIVELLTARFSSDSRSVDIQAVDSALLWMHYGLKHHVAGEFGARIQMWTAILQVTMVKRPLTMKDIVQVHRDLGYDADSDALHSPVTDFTPINNVLGPVIKAASGITLEAISSYLTHIGYANTELAFR</sequence>
<feature type="region of interest" description="Disordered" evidence="2">
    <location>
        <begin position="1064"/>
        <end position="1119"/>
    </location>
</feature>
<feature type="region of interest" description="Disordered" evidence="2">
    <location>
        <begin position="1031"/>
        <end position="1050"/>
    </location>
</feature>
<keyword evidence="4" id="KW-1185">Reference proteome</keyword>
<evidence type="ECO:0000313" key="4">
    <source>
        <dbReference type="Proteomes" id="UP001140074"/>
    </source>
</evidence>
<feature type="region of interest" description="Disordered" evidence="2">
    <location>
        <begin position="437"/>
        <end position="566"/>
    </location>
</feature>
<gene>
    <name evidence="3" type="ORF">GGH94_000989</name>
</gene>
<feature type="region of interest" description="Disordered" evidence="2">
    <location>
        <begin position="631"/>
        <end position="651"/>
    </location>
</feature>
<feature type="compositionally biased region" description="Basic and acidic residues" evidence="2">
    <location>
        <begin position="1076"/>
        <end position="1085"/>
    </location>
</feature>
<feature type="region of interest" description="Disordered" evidence="2">
    <location>
        <begin position="676"/>
        <end position="701"/>
    </location>
</feature>
<evidence type="ECO:0000256" key="2">
    <source>
        <dbReference type="SAM" id="MobiDB-lite"/>
    </source>
</evidence>
<organism evidence="3 4">
    <name type="scientific">Coemansia aciculifera</name>
    <dbReference type="NCBI Taxonomy" id="417176"/>
    <lineage>
        <taxon>Eukaryota</taxon>
        <taxon>Fungi</taxon>
        <taxon>Fungi incertae sedis</taxon>
        <taxon>Zoopagomycota</taxon>
        <taxon>Kickxellomycotina</taxon>
        <taxon>Kickxellomycetes</taxon>
        <taxon>Kickxellales</taxon>
        <taxon>Kickxellaceae</taxon>
        <taxon>Coemansia</taxon>
    </lineage>
</organism>
<evidence type="ECO:0000256" key="1">
    <source>
        <dbReference type="SAM" id="Coils"/>
    </source>
</evidence>
<proteinExistence type="predicted"/>